<keyword evidence="3" id="KW-1185">Reference proteome</keyword>
<accession>A0ABQ5QC13</accession>
<dbReference type="RefSeq" id="WP_285568867.1">
    <property type="nucleotide sequence ID" value="NZ_BSDE01000001.1"/>
</dbReference>
<organism evidence="2 3">
    <name type="scientific">Geothrix limicola</name>
    <dbReference type="NCBI Taxonomy" id="2927978"/>
    <lineage>
        <taxon>Bacteria</taxon>
        <taxon>Pseudomonadati</taxon>
        <taxon>Acidobacteriota</taxon>
        <taxon>Holophagae</taxon>
        <taxon>Holophagales</taxon>
        <taxon>Holophagaceae</taxon>
        <taxon>Geothrix</taxon>
    </lineage>
</organism>
<name>A0ABQ5QC13_9BACT</name>
<comment type="caution">
    <text evidence="2">The sequence shown here is derived from an EMBL/GenBank/DDBJ whole genome shotgun (WGS) entry which is preliminary data.</text>
</comment>
<feature type="signal peptide" evidence="1">
    <location>
        <begin position="1"/>
        <end position="21"/>
    </location>
</feature>
<dbReference type="EMBL" id="BSDE01000001">
    <property type="protein sequence ID" value="GLH71594.1"/>
    <property type="molecule type" value="Genomic_DNA"/>
</dbReference>
<protein>
    <recommendedName>
        <fullName evidence="4">Transporter</fullName>
    </recommendedName>
</protein>
<evidence type="ECO:0000313" key="2">
    <source>
        <dbReference type="EMBL" id="GLH71594.1"/>
    </source>
</evidence>
<evidence type="ECO:0008006" key="4">
    <source>
        <dbReference type="Google" id="ProtNLM"/>
    </source>
</evidence>
<gene>
    <name evidence="2" type="ORF">GETHLI_00960</name>
</gene>
<keyword evidence="1" id="KW-0732">Signal</keyword>
<feature type="chain" id="PRO_5046026814" description="Transporter" evidence="1">
    <location>
        <begin position="22"/>
        <end position="266"/>
    </location>
</feature>
<proteinExistence type="predicted"/>
<dbReference type="Proteomes" id="UP001165069">
    <property type="component" value="Unassembled WGS sequence"/>
</dbReference>
<evidence type="ECO:0000256" key="1">
    <source>
        <dbReference type="SAM" id="SignalP"/>
    </source>
</evidence>
<evidence type="ECO:0000313" key="3">
    <source>
        <dbReference type="Proteomes" id="UP001165069"/>
    </source>
</evidence>
<reference evidence="2 3" key="1">
    <citation type="journal article" date="2023" name="Antonie Van Leeuwenhoek">
        <title>Mesoterricola silvestris gen. nov., sp. nov., Mesoterricola sediminis sp. nov., Geothrix oryzae sp. nov., Geothrix edaphica sp. nov., Geothrix rubra sp. nov., and Geothrix limicola sp. nov., six novel members of Acidobacteriota isolated from soils.</title>
        <authorList>
            <person name="Itoh H."/>
            <person name="Sugisawa Y."/>
            <person name="Mise K."/>
            <person name="Xu Z."/>
            <person name="Kuniyasu M."/>
            <person name="Ushijima N."/>
            <person name="Kawano K."/>
            <person name="Kobayashi E."/>
            <person name="Shiratori Y."/>
            <person name="Masuda Y."/>
            <person name="Senoo K."/>
        </authorList>
    </citation>
    <scope>NUCLEOTIDE SEQUENCE [LARGE SCALE GENOMIC DNA]</scope>
    <source>
        <strain evidence="2 3">Red804</strain>
    </source>
</reference>
<sequence length="266" mass="28435">MKLPWFLILALPFAPAFTLRAEEPPPIEVNPNRPTFANPALTTQPGLAELEWGLQQSHLREDGPSFGTPTLLKLGLAKDVELRLSCPGYLRLAPTGAPVATGLGDFNLAAQWCYLHDGLFGADQAVQVAHTFPTAPASQGLGNGAPIDTLTLLFSRDAGDYHIDVNLLESWIGQPSELGGGRAAQAAGTVSITRNLSEAWSLTGELYALQATPQNERIVSNLWCVAYKVSKRLVLDGGVDVGLSHGAPRYTLFAGLTVGLGRFRKP</sequence>